<evidence type="ECO:0000313" key="1">
    <source>
        <dbReference type="EMBL" id="KJJ83978.1"/>
    </source>
</evidence>
<comment type="caution">
    <text evidence="1">The sequence shown here is derived from an EMBL/GenBank/DDBJ whole genome shotgun (WGS) entry which is preliminary data.</text>
</comment>
<dbReference type="EMBL" id="JYNY01000428">
    <property type="protein sequence ID" value="KJJ83978.1"/>
    <property type="molecule type" value="Genomic_DNA"/>
</dbReference>
<dbReference type="AlphaFoldDB" id="A0A0F0CKX4"/>
<gene>
    <name evidence="1" type="ORF">OMAG_002150</name>
</gene>
<organism evidence="1 2">
    <name type="scientific">Candidatus Omnitrophus magneticus</name>
    <dbReference type="NCBI Taxonomy" id="1609969"/>
    <lineage>
        <taxon>Bacteria</taxon>
        <taxon>Pseudomonadati</taxon>
        <taxon>Candidatus Omnitrophota</taxon>
        <taxon>Candidatus Omnitrophus</taxon>
    </lineage>
</organism>
<sequence length="90" mass="9742">MTAYSYAQDPAKKLGRGLANVLTGWVELPKNIYDTSVEENVLSGLTMGLAKGIGMTIVRTGAGVYEAVTFPFPIPENYQPVLEPEFVFSA</sequence>
<accession>A0A0F0CKX4</accession>
<dbReference type="NCBIfam" id="TIGR04073">
    <property type="entry name" value="exo_TIGR04073"/>
    <property type="match status" value="1"/>
</dbReference>
<keyword evidence="2" id="KW-1185">Reference proteome</keyword>
<dbReference type="InterPro" id="IPR023824">
    <property type="entry name" value="CHP04073_exosortase-affil"/>
</dbReference>
<dbReference type="Proteomes" id="UP000033428">
    <property type="component" value="Unassembled WGS sequence"/>
</dbReference>
<name>A0A0F0CKX4_9BACT</name>
<protein>
    <recommendedName>
        <fullName evidence="3">Exosortase system-associated protein, TIGR04073 family</fullName>
    </recommendedName>
</protein>
<evidence type="ECO:0000313" key="2">
    <source>
        <dbReference type="Proteomes" id="UP000033428"/>
    </source>
</evidence>
<proteinExistence type="predicted"/>
<reference evidence="1 2" key="1">
    <citation type="submission" date="2015-02" db="EMBL/GenBank/DDBJ databases">
        <title>Single-cell genomics of uncultivated deep-branching MTB reveals a conserved set of magnetosome genes.</title>
        <authorList>
            <person name="Kolinko S."/>
            <person name="Richter M."/>
            <person name="Glockner F.O."/>
            <person name="Brachmann A."/>
            <person name="Schuler D."/>
        </authorList>
    </citation>
    <scope>NUCLEOTIDE SEQUENCE [LARGE SCALE GENOMIC DNA]</scope>
    <source>
        <strain evidence="1">SKK-01</strain>
    </source>
</reference>
<evidence type="ECO:0008006" key="3">
    <source>
        <dbReference type="Google" id="ProtNLM"/>
    </source>
</evidence>